<dbReference type="OrthoDB" id="7874674at2"/>
<name>A0A1H4M658_9FLAO</name>
<dbReference type="RefSeq" id="WP_139254374.1">
    <property type="nucleotide sequence ID" value="NZ_FNTB01000001.1"/>
</dbReference>
<gene>
    <name evidence="1" type="ORF">SAMN05192540_1535</name>
</gene>
<proteinExistence type="predicted"/>
<dbReference type="Proteomes" id="UP000183038">
    <property type="component" value="Unassembled WGS sequence"/>
</dbReference>
<organism evidence="1 2">
    <name type="scientific">Maribacter dokdonensis</name>
    <dbReference type="NCBI Taxonomy" id="320912"/>
    <lineage>
        <taxon>Bacteria</taxon>
        <taxon>Pseudomonadati</taxon>
        <taxon>Bacteroidota</taxon>
        <taxon>Flavobacteriia</taxon>
        <taxon>Flavobacteriales</taxon>
        <taxon>Flavobacteriaceae</taxon>
        <taxon>Maribacter</taxon>
    </lineage>
</organism>
<sequence>MTYHIIKKSFGTEFCTWPDEIGLCVTDDLRDKIERARNILKYNRDIQKLYIKPSLKILSDQSFVDLKTDANFEKYSVIVEDIYVSYFVQSKWSKTISAEYDFTHLIPHPIVADLEEESAAHDADILEELGTQSPNILYEVQTLTASDGWLNTWSVVDENNENVPKTFTTRKAAQQEIDEHISDIQDAIESGDLDVMLEELRIVQISKP</sequence>
<protein>
    <submittedName>
        <fullName evidence="1">Uncharacterized protein</fullName>
    </submittedName>
</protein>
<dbReference type="AlphaFoldDB" id="A0A1H4M658"/>
<evidence type="ECO:0000313" key="1">
    <source>
        <dbReference type="EMBL" id="SEB78423.1"/>
    </source>
</evidence>
<dbReference type="EMBL" id="FNTB01000001">
    <property type="protein sequence ID" value="SEB78423.1"/>
    <property type="molecule type" value="Genomic_DNA"/>
</dbReference>
<reference evidence="1 2" key="1">
    <citation type="submission" date="2016-10" db="EMBL/GenBank/DDBJ databases">
        <authorList>
            <person name="de Groot N.N."/>
        </authorList>
    </citation>
    <scope>NUCLEOTIDE SEQUENCE [LARGE SCALE GENOMIC DNA]</scope>
    <source>
        <strain evidence="1 2">MAR_2009_71</strain>
    </source>
</reference>
<accession>A0A1H4M658</accession>
<evidence type="ECO:0000313" key="2">
    <source>
        <dbReference type="Proteomes" id="UP000183038"/>
    </source>
</evidence>